<organism evidence="1 2">
    <name type="scientific">Cypionkella aquatica</name>
    <dbReference type="NCBI Taxonomy" id="1756042"/>
    <lineage>
        <taxon>Bacteria</taxon>
        <taxon>Pseudomonadati</taxon>
        <taxon>Pseudomonadota</taxon>
        <taxon>Alphaproteobacteria</taxon>
        <taxon>Rhodobacterales</taxon>
        <taxon>Paracoccaceae</taxon>
        <taxon>Cypionkella</taxon>
    </lineage>
</organism>
<gene>
    <name evidence="1" type="ORF">GCM10010873_33730</name>
</gene>
<dbReference type="Proteomes" id="UP001157355">
    <property type="component" value="Unassembled WGS sequence"/>
</dbReference>
<dbReference type="RefSeq" id="WP_284326561.1">
    <property type="nucleotide sequence ID" value="NZ_BSPP01000011.1"/>
</dbReference>
<evidence type="ECO:0000313" key="1">
    <source>
        <dbReference type="EMBL" id="GLS88399.1"/>
    </source>
</evidence>
<dbReference type="Gene3D" id="3.40.50.450">
    <property type="match status" value="1"/>
</dbReference>
<dbReference type="GO" id="GO:0016301">
    <property type="term" value="F:kinase activity"/>
    <property type="evidence" value="ECO:0007669"/>
    <property type="project" value="UniProtKB-KW"/>
</dbReference>
<reference evidence="1 2" key="1">
    <citation type="journal article" date="2014" name="Int. J. Syst. Evol. Microbiol.">
        <title>Complete genome sequence of Corynebacterium casei LMG S-19264T (=DSM 44701T), isolated from a smear-ripened cheese.</title>
        <authorList>
            <consortium name="US DOE Joint Genome Institute (JGI-PGF)"/>
            <person name="Walter F."/>
            <person name="Albersmeier A."/>
            <person name="Kalinowski J."/>
            <person name="Ruckert C."/>
        </authorList>
    </citation>
    <scope>NUCLEOTIDE SEQUENCE [LARGE SCALE GENOMIC DNA]</scope>
    <source>
        <strain evidence="1 2">NBRC 111766</strain>
    </source>
</reference>
<dbReference type="EMBL" id="BSPP01000011">
    <property type="protein sequence ID" value="GLS88399.1"/>
    <property type="molecule type" value="Genomic_DNA"/>
</dbReference>
<dbReference type="SUPFAM" id="SSF52309">
    <property type="entry name" value="N-(deoxy)ribosyltransferase-like"/>
    <property type="match status" value="1"/>
</dbReference>
<protein>
    <submittedName>
        <fullName evidence="1">Sugar kinase</fullName>
    </submittedName>
</protein>
<proteinExistence type="predicted"/>
<dbReference type="AlphaFoldDB" id="A0AA37X388"/>
<keyword evidence="1" id="KW-0418">Kinase</keyword>
<dbReference type="InterPro" id="IPR007710">
    <property type="entry name" value="Nucleoside_deoxyribTrfase"/>
</dbReference>
<evidence type="ECO:0000313" key="2">
    <source>
        <dbReference type="Proteomes" id="UP001157355"/>
    </source>
</evidence>
<sequence>MSRNHDLLVVGEVYVDFTLPKVGAESKLRLGGIVHAARGLWAIDASFSVAAVCPGYLVDQARAYLERLGCSEFIWMAEVKGAPNVMAIGDPTELADQAYQDILRGERSVGYRGEVDVLKAYKNCLIFPGKYDLTVLRSLLAEDIQASFDIAYDLPDLQLLSSFKGNLVSIITSTSSPMFLEKASEDMSSLLDDLRELSPQAILLKENRGGSRVFDLLTDDIDEVPALLGETVNSVGVGDVYSAVFSSTLDAGVFDAGWKAARAATCYAHTTYPDDFKRDVQRSLALSVDQMRGLGGTVLPWHVRPAFQIYFAAPDFSYIDRTHLEEALRALAYHNFRLRRPVQENGELLPQSSMHEMRAAYLGDLSLLEECDLVFALPLGRDPGTLVEIGLALTLKKPVITYDPLNENANTMVIAGSTVYSDKLDSCLNGLFETMSKLRATRL</sequence>
<accession>A0AA37X388</accession>
<dbReference type="Pfam" id="PF05014">
    <property type="entry name" value="Nuc_deoxyrib_tr"/>
    <property type="match status" value="1"/>
</dbReference>
<name>A0AA37X388_9RHOB</name>
<comment type="caution">
    <text evidence="1">The sequence shown here is derived from an EMBL/GenBank/DDBJ whole genome shotgun (WGS) entry which is preliminary data.</text>
</comment>
<keyword evidence="2" id="KW-1185">Reference proteome</keyword>
<dbReference type="InterPro" id="IPR029056">
    <property type="entry name" value="Ribokinase-like"/>
</dbReference>
<dbReference type="Gene3D" id="3.40.1190.20">
    <property type="match status" value="1"/>
</dbReference>
<keyword evidence="1" id="KW-0808">Transferase</keyword>
<dbReference type="SUPFAM" id="SSF53613">
    <property type="entry name" value="Ribokinase-like"/>
    <property type="match status" value="1"/>
</dbReference>